<dbReference type="InterPro" id="IPR036869">
    <property type="entry name" value="J_dom_sf"/>
</dbReference>
<dbReference type="AlphaFoldDB" id="A0AA91FN79"/>
<proteinExistence type="predicted"/>
<evidence type="ECO:0000256" key="1">
    <source>
        <dbReference type="ARBA" id="ARBA00023186"/>
    </source>
</evidence>
<accession>A0AA91FN79</accession>
<comment type="function">
    <text evidence="2">Co-chaperone involved in the maturation of iron-sulfur cluster-containing proteins. Seems to help targeting proteins to be folded toward HscA.</text>
</comment>
<dbReference type="PANTHER" id="PTHR14021">
    <property type="entry name" value="IRON-SULFUR CLUSTER CO-CHAPERONE PROTEIN HSCB"/>
    <property type="match status" value="1"/>
</dbReference>
<dbReference type="GO" id="GO:0051087">
    <property type="term" value="F:protein-folding chaperone binding"/>
    <property type="evidence" value="ECO:0007669"/>
    <property type="project" value="InterPro"/>
</dbReference>
<dbReference type="Gene3D" id="1.10.287.110">
    <property type="entry name" value="DnaJ domain"/>
    <property type="match status" value="1"/>
</dbReference>
<feature type="domain" description="J" evidence="3">
    <location>
        <begin position="3"/>
        <end position="93"/>
    </location>
</feature>
<evidence type="ECO:0000313" key="4">
    <source>
        <dbReference type="EMBL" id="OBX62350.1"/>
    </source>
</evidence>
<dbReference type="SUPFAM" id="SSF46565">
    <property type="entry name" value="Chaperone J-domain"/>
    <property type="match status" value="1"/>
</dbReference>
<dbReference type="GO" id="GO:0051259">
    <property type="term" value="P:protein complex oligomerization"/>
    <property type="evidence" value="ECO:0007669"/>
    <property type="project" value="InterPro"/>
</dbReference>
<evidence type="ECO:0000259" key="3">
    <source>
        <dbReference type="PROSITE" id="PS50076"/>
    </source>
</evidence>
<protein>
    <recommendedName>
        <fullName evidence="3">J domain-containing protein</fullName>
    </recommendedName>
</protein>
<name>A0AA91FN79_FAUOS</name>
<sequence length="215" mass="24237">MVNYFELMNVPQHYQIDIAKLQQTLRQLQSKFHPDNNLADNNLDASVAEQDLSLSANTDAFLRESIAKLSALKPEQASAIINEAYNTLKNPDSRASHLLALKGISQSINQPIRDLDFLDDAMSFRIDLDDADGQSITLLSKKLTEWLNNYQLAFDEVYQKIDNSDAAEANDDALTKQAIDIIQKLQFLVKLQADVAKTTDELAKQNFDNDDDLYV</sequence>
<dbReference type="PANTHER" id="PTHR14021:SF15">
    <property type="entry name" value="IRON-SULFUR CLUSTER CO-CHAPERONE PROTEIN HSCB"/>
    <property type="match status" value="1"/>
</dbReference>
<dbReference type="PROSITE" id="PS50076">
    <property type="entry name" value="DNAJ_2"/>
    <property type="match status" value="1"/>
</dbReference>
<reference evidence="4" key="1">
    <citation type="submission" date="2016-06" db="EMBL/GenBank/DDBJ databases">
        <title>Draft genome of Moraxella osloensis CCUG 67237.</title>
        <authorList>
            <person name="Salva-Serra F."/>
            <person name="Engstrom-Jakobsson H."/>
            <person name="Thorell K."/>
            <person name="Gonzales-Siles L."/>
            <person name="Karlsson R."/>
            <person name="Boulund F."/>
            <person name="Engstrand L."/>
            <person name="Kristiansson E."/>
            <person name="Moore E."/>
        </authorList>
    </citation>
    <scope>NUCLEOTIDE SEQUENCE [LARGE SCALE GENOMIC DNA]</scope>
    <source>
        <strain evidence="4">CCUG 67237</strain>
    </source>
</reference>
<dbReference type="InterPro" id="IPR036386">
    <property type="entry name" value="HscB_C_sf"/>
</dbReference>
<dbReference type="GO" id="GO:0001671">
    <property type="term" value="F:ATPase activator activity"/>
    <property type="evidence" value="ECO:0007669"/>
    <property type="project" value="InterPro"/>
</dbReference>
<comment type="caution">
    <text evidence="4">The sequence shown here is derived from an EMBL/GenBank/DDBJ whole genome shotgun (WGS) entry which is preliminary data.</text>
</comment>
<dbReference type="InterPro" id="IPR001623">
    <property type="entry name" value="DnaJ_domain"/>
</dbReference>
<dbReference type="EMBL" id="LZMT01000034">
    <property type="protein sequence ID" value="OBX62350.1"/>
    <property type="molecule type" value="Genomic_DNA"/>
</dbReference>
<gene>
    <name evidence="4" type="ORF">A9299_03870</name>
</gene>
<dbReference type="InterPro" id="IPR004640">
    <property type="entry name" value="HscB"/>
</dbReference>
<dbReference type="GO" id="GO:0044571">
    <property type="term" value="P:[2Fe-2S] cluster assembly"/>
    <property type="evidence" value="ECO:0007669"/>
    <property type="project" value="InterPro"/>
</dbReference>
<organism evidence="4">
    <name type="scientific">Faucicola osloensis</name>
    <name type="common">Moraxella osloensis</name>
    <dbReference type="NCBI Taxonomy" id="34062"/>
    <lineage>
        <taxon>Bacteria</taxon>
        <taxon>Pseudomonadati</taxon>
        <taxon>Pseudomonadota</taxon>
        <taxon>Gammaproteobacteria</taxon>
        <taxon>Moraxellales</taxon>
        <taxon>Moraxellaceae</taxon>
        <taxon>Faucicola</taxon>
    </lineage>
</organism>
<keyword evidence="1" id="KW-0143">Chaperone</keyword>
<evidence type="ECO:0000256" key="2">
    <source>
        <dbReference type="ARBA" id="ARBA00025596"/>
    </source>
</evidence>
<dbReference type="Gene3D" id="1.20.1280.20">
    <property type="entry name" value="HscB, C-terminal domain"/>
    <property type="match status" value="1"/>
</dbReference>
<dbReference type="SUPFAM" id="SSF47144">
    <property type="entry name" value="HSC20 (HSCB), C-terminal oligomerisation domain"/>
    <property type="match status" value="1"/>
</dbReference>